<name>A0A8K0NGJ1_9HYPO</name>
<organism evidence="1 2">
    <name type="scientific">Claviceps africana</name>
    <dbReference type="NCBI Taxonomy" id="83212"/>
    <lineage>
        <taxon>Eukaryota</taxon>
        <taxon>Fungi</taxon>
        <taxon>Dikarya</taxon>
        <taxon>Ascomycota</taxon>
        <taxon>Pezizomycotina</taxon>
        <taxon>Sordariomycetes</taxon>
        <taxon>Hypocreomycetidae</taxon>
        <taxon>Hypocreales</taxon>
        <taxon>Clavicipitaceae</taxon>
        <taxon>Claviceps</taxon>
    </lineage>
</organism>
<reference evidence="1" key="1">
    <citation type="journal article" date="2020" name="bioRxiv">
        <title>Whole genome comparisons of ergot fungi reveals the divergence and evolution of species within the genus Claviceps are the result of varying mechanisms driving genome evolution and host range expansion.</title>
        <authorList>
            <person name="Wyka S.A."/>
            <person name="Mondo S.J."/>
            <person name="Liu M."/>
            <person name="Dettman J."/>
            <person name="Nalam V."/>
            <person name="Broders K.D."/>
        </authorList>
    </citation>
    <scope>NUCLEOTIDE SEQUENCE</scope>
    <source>
        <strain evidence="1">CCC 489</strain>
    </source>
</reference>
<evidence type="ECO:0000313" key="1">
    <source>
        <dbReference type="EMBL" id="KAG5925884.1"/>
    </source>
</evidence>
<accession>A0A8K0NGJ1</accession>
<dbReference type="AlphaFoldDB" id="A0A8K0NGJ1"/>
<evidence type="ECO:0000313" key="2">
    <source>
        <dbReference type="Proteomes" id="UP000811619"/>
    </source>
</evidence>
<comment type="caution">
    <text evidence="1">The sequence shown here is derived from an EMBL/GenBank/DDBJ whole genome shotgun (WGS) entry which is preliminary data.</text>
</comment>
<sequence>MTLTAGRYILTNTTNIDMLRKRQSSTLAVRIPHDTPPSSNYRTITYPLPSTEPAAYTAEARPPNTSARPKTARDHMATRTFAILTATAGENPWDLGLGENWKAVMGRTVAEWLLPLRRSPCCHHHSMESDYPYGPLVNELRRRYGVPDLEGRIPAQGAS</sequence>
<gene>
    <name evidence="1" type="ORF">E4U42_003839</name>
</gene>
<keyword evidence="2" id="KW-1185">Reference proteome</keyword>
<dbReference type="EMBL" id="SRPY01000327">
    <property type="protein sequence ID" value="KAG5925884.1"/>
    <property type="molecule type" value="Genomic_DNA"/>
</dbReference>
<proteinExistence type="predicted"/>
<protein>
    <submittedName>
        <fullName evidence="1">Uncharacterized protein</fullName>
    </submittedName>
</protein>
<dbReference type="Proteomes" id="UP000811619">
    <property type="component" value="Unassembled WGS sequence"/>
</dbReference>
<dbReference type="OrthoDB" id="331948at2759"/>